<evidence type="ECO:0000256" key="7">
    <source>
        <dbReference type="ARBA" id="ARBA00026105"/>
    </source>
</evidence>
<dbReference type="AlphaFoldDB" id="A0A370TZD8"/>
<sequence>MRTQLLVPALLSFPAAILAQNNITCPQTPSPFPKAGTFAKFSTLPDPFVYLDGTTRVQSKEEWYQCRQPEILKLLQEYQYGYYPDHSAETVTATRSGNTVTINVAAGGKTGSFKASINLPKTTSAGGAPVVIAIGGIDNNAYLNQGIAVVTFDYTSVSPDSNGKSGAFWALYNGKDIGVLTAWAWGFHRVLDALIITAPEIDSTKVGVTGCSRLGKAALAAGLFDTRITVTMPMSSGVQGLGPYRYTTLSGQGENLENSKSGAGWWSNSVLGTFVNQAERLPFDAHTIAAALAPRALIIDQGQGDPYTNSKATAIVVYPAARLVYNWLGVADQIGMAIRSGGHCDMSGYTNVLPFVAKVLKGTAMSRNYNDLSPWSAMPEAYPWSSLVPKA</sequence>
<keyword evidence="4" id="KW-0378">Hydrolase</keyword>
<name>A0A370TZD8_9HELO</name>
<dbReference type="Pfam" id="PF22244">
    <property type="entry name" value="GCE_fung"/>
    <property type="match status" value="1"/>
</dbReference>
<dbReference type="GO" id="GO:0046274">
    <property type="term" value="P:lignin catabolic process"/>
    <property type="evidence" value="ECO:0007669"/>
    <property type="project" value="UniProtKB-KW"/>
</dbReference>
<feature type="chain" id="PRO_5016728766" description="(4-O-methyl)-D-glucuronate--lignin esterase" evidence="8">
    <location>
        <begin position="20"/>
        <end position="391"/>
    </location>
</feature>
<evidence type="ECO:0000256" key="3">
    <source>
        <dbReference type="ARBA" id="ARBA00022729"/>
    </source>
</evidence>
<feature type="domain" description="4-O-methyl-glucuronoyl methylesterase-like" evidence="9">
    <location>
        <begin position="102"/>
        <end position="329"/>
    </location>
</feature>
<dbReference type="InterPro" id="IPR029058">
    <property type="entry name" value="AB_hydrolase_fold"/>
</dbReference>
<evidence type="ECO:0000256" key="4">
    <source>
        <dbReference type="ARBA" id="ARBA00022801"/>
    </source>
</evidence>
<proteinExistence type="inferred from homology"/>
<dbReference type="RefSeq" id="XP_031873545.1">
    <property type="nucleotide sequence ID" value="XM_032009491.1"/>
</dbReference>
<dbReference type="EMBL" id="NPIC01000001">
    <property type="protein sequence ID" value="RDL40889.1"/>
    <property type="molecule type" value="Genomic_DNA"/>
</dbReference>
<dbReference type="InterPro" id="IPR054579">
    <property type="entry name" value="GCE-like_dom"/>
</dbReference>
<keyword evidence="2" id="KW-0719">Serine esterase</keyword>
<dbReference type="Gene3D" id="3.40.50.1820">
    <property type="entry name" value="alpha/beta hydrolase"/>
    <property type="match status" value="1"/>
</dbReference>
<evidence type="ECO:0000313" key="11">
    <source>
        <dbReference type="Proteomes" id="UP000254866"/>
    </source>
</evidence>
<gene>
    <name evidence="10" type="ORF">BP5553_00868</name>
</gene>
<evidence type="ECO:0000256" key="6">
    <source>
        <dbReference type="ARBA" id="ARBA00024511"/>
    </source>
</evidence>
<evidence type="ECO:0000256" key="8">
    <source>
        <dbReference type="SAM" id="SignalP"/>
    </source>
</evidence>
<dbReference type="OrthoDB" id="3781271at2759"/>
<dbReference type="SUPFAM" id="SSF53474">
    <property type="entry name" value="alpha/beta-Hydrolases"/>
    <property type="match status" value="1"/>
</dbReference>
<feature type="signal peptide" evidence="8">
    <location>
        <begin position="1"/>
        <end position="19"/>
    </location>
</feature>
<keyword evidence="11" id="KW-1185">Reference proteome</keyword>
<evidence type="ECO:0000256" key="2">
    <source>
        <dbReference type="ARBA" id="ARBA00022487"/>
    </source>
</evidence>
<evidence type="ECO:0000256" key="1">
    <source>
        <dbReference type="ARBA" id="ARBA00010092"/>
    </source>
</evidence>
<dbReference type="STRING" id="2656787.A0A370TZD8"/>
<keyword evidence="5" id="KW-0439">Lignin degradation</keyword>
<accession>A0A370TZD8</accession>
<dbReference type="GeneID" id="43593717"/>
<evidence type="ECO:0000259" key="9">
    <source>
        <dbReference type="Pfam" id="PF22244"/>
    </source>
</evidence>
<comment type="similarity">
    <text evidence="1">Belongs to the carbohydrate esterase 15 (CE15) family.</text>
</comment>
<evidence type="ECO:0000313" key="10">
    <source>
        <dbReference type="EMBL" id="RDL40889.1"/>
    </source>
</evidence>
<dbReference type="GO" id="GO:0052689">
    <property type="term" value="F:carboxylic ester hydrolase activity"/>
    <property type="evidence" value="ECO:0007669"/>
    <property type="project" value="UniProtKB-KW"/>
</dbReference>
<protein>
    <recommendedName>
        <fullName evidence="7">(4-O-methyl)-D-glucuronate--lignin esterase</fullName>
        <ecNumber evidence="7">3.1.1.117</ecNumber>
    </recommendedName>
</protein>
<comment type="caution">
    <text evidence="10">The sequence shown here is derived from an EMBL/GenBank/DDBJ whole genome shotgun (WGS) entry which is preliminary data.</text>
</comment>
<evidence type="ECO:0000256" key="5">
    <source>
        <dbReference type="ARBA" id="ARBA00023185"/>
    </source>
</evidence>
<dbReference type="Proteomes" id="UP000254866">
    <property type="component" value="Unassembled WGS sequence"/>
</dbReference>
<dbReference type="EC" id="3.1.1.117" evidence="7"/>
<reference evidence="10 11" key="1">
    <citation type="journal article" date="2018" name="IMA Fungus">
        <title>IMA Genome-F 9: Draft genome sequence of Annulohypoxylon stygium, Aspergillus mulundensis, Berkeleyomyces basicola (syn. Thielaviopsis basicola), Ceratocystis smalleyi, two Cercospora beticola strains, Coleophoma cylindrospora, Fusarium fracticaudum, Phialophora cf. hyalina, and Morchella septimelata.</title>
        <authorList>
            <person name="Wingfield B.D."/>
            <person name="Bills G.F."/>
            <person name="Dong Y."/>
            <person name="Huang W."/>
            <person name="Nel W.J."/>
            <person name="Swalarsk-Parry B.S."/>
            <person name="Vaghefi N."/>
            <person name="Wilken P.M."/>
            <person name="An Z."/>
            <person name="de Beer Z.W."/>
            <person name="De Vos L."/>
            <person name="Chen L."/>
            <person name="Duong T.A."/>
            <person name="Gao Y."/>
            <person name="Hammerbacher A."/>
            <person name="Kikkert J.R."/>
            <person name="Li Y."/>
            <person name="Li H."/>
            <person name="Li K."/>
            <person name="Li Q."/>
            <person name="Liu X."/>
            <person name="Ma X."/>
            <person name="Naidoo K."/>
            <person name="Pethybridge S.J."/>
            <person name="Sun J."/>
            <person name="Steenkamp E.T."/>
            <person name="van der Nest M.A."/>
            <person name="van Wyk S."/>
            <person name="Wingfield M.J."/>
            <person name="Xiong C."/>
            <person name="Yue Q."/>
            <person name="Zhang X."/>
        </authorList>
    </citation>
    <scope>NUCLEOTIDE SEQUENCE [LARGE SCALE GENOMIC DNA]</scope>
    <source>
        <strain evidence="10 11">BP 5553</strain>
    </source>
</reference>
<comment type="catalytic activity">
    <reaction evidence="6">
        <text>a 4-O-methyl-alpha-D-glucuronosyl ester derivative + H2O = 4-O-methyl-alpha-D-glucuronate derivative + an alcohol + H(+)</text>
        <dbReference type="Rhea" id="RHEA:67452"/>
        <dbReference type="ChEBI" id="CHEBI:15377"/>
        <dbReference type="ChEBI" id="CHEBI:15378"/>
        <dbReference type="ChEBI" id="CHEBI:30879"/>
        <dbReference type="ChEBI" id="CHEBI:171667"/>
        <dbReference type="ChEBI" id="CHEBI:171668"/>
        <dbReference type="EC" id="3.1.1.117"/>
    </reaction>
    <physiologicalReaction direction="left-to-right" evidence="6">
        <dbReference type="Rhea" id="RHEA:67453"/>
    </physiologicalReaction>
</comment>
<organism evidence="10 11">
    <name type="scientific">Venustampulla echinocandica</name>
    <dbReference type="NCBI Taxonomy" id="2656787"/>
    <lineage>
        <taxon>Eukaryota</taxon>
        <taxon>Fungi</taxon>
        <taxon>Dikarya</taxon>
        <taxon>Ascomycota</taxon>
        <taxon>Pezizomycotina</taxon>
        <taxon>Leotiomycetes</taxon>
        <taxon>Helotiales</taxon>
        <taxon>Pleuroascaceae</taxon>
        <taxon>Venustampulla</taxon>
    </lineage>
</organism>
<keyword evidence="3 8" id="KW-0732">Signal</keyword>